<dbReference type="Proteomes" id="UP001066276">
    <property type="component" value="Chromosome 2_2"/>
</dbReference>
<evidence type="ECO:0000313" key="2">
    <source>
        <dbReference type="Proteomes" id="UP001066276"/>
    </source>
</evidence>
<gene>
    <name evidence="1" type="ORF">NDU88_002024</name>
</gene>
<comment type="caution">
    <text evidence="1">The sequence shown here is derived from an EMBL/GenBank/DDBJ whole genome shotgun (WGS) entry which is preliminary data.</text>
</comment>
<evidence type="ECO:0000313" key="1">
    <source>
        <dbReference type="EMBL" id="KAJ1192718.1"/>
    </source>
</evidence>
<dbReference type="EMBL" id="JANPWB010000004">
    <property type="protein sequence ID" value="KAJ1192718.1"/>
    <property type="molecule type" value="Genomic_DNA"/>
</dbReference>
<keyword evidence="2" id="KW-1185">Reference proteome</keyword>
<proteinExistence type="predicted"/>
<organism evidence="1 2">
    <name type="scientific">Pleurodeles waltl</name>
    <name type="common">Iberian ribbed newt</name>
    <dbReference type="NCBI Taxonomy" id="8319"/>
    <lineage>
        <taxon>Eukaryota</taxon>
        <taxon>Metazoa</taxon>
        <taxon>Chordata</taxon>
        <taxon>Craniata</taxon>
        <taxon>Vertebrata</taxon>
        <taxon>Euteleostomi</taxon>
        <taxon>Amphibia</taxon>
        <taxon>Batrachia</taxon>
        <taxon>Caudata</taxon>
        <taxon>Salamandroidea</taxon>
        <taxon>Salamandridae</taxon>
        <taxon>Pleurodelinae</taxon>
        <taxon>Pleurodeles</taxon>
    </lineage>
</organism>
<accession>A0AAV7UUZ9</accession>
<dbReference type="AlphaFoldDB" id="A0AAV7UUZ9"/>
<reference evidence="1" key="1">
    <citation type="journal article" date="2022" name="bioRxiv">
        <title>Sequencing and chromosome-scale assembly of the giantPleurodeles waltlgenome.</title>
        <authorList>
            <person name="Brown T."/>
            <person name="Elewa A."/>
            <person name="Iarovenko S."/>
            <person name="Subramanian E."/>
            <person name="Araus A.J."/>
            <person name="Petzold A."/>
            <person name="Susuki M."/>
            <person name="Suzuki K.-i.T."/>
            <person name="Hayashi T."/>
            <person name="Toyoda A."/>
            <person name="Oliveira C."/>
            <person name="Osipova E."/>
            <person name="Leigh N.D."/>
            <person name="Simon A."/>
            <person name="Yun M.H."/>
        </authorList>
    </citation>
    <scope>NUCLEOTIDE SEQUENCE</scope>
    <source>
        <strain evidence="1">20211129_DDA</strain>
        <tissue evidence="1">Liver</tissue>
    </source>
</reference>
<protein>
    <submittedName>
        <fullName evidence="1">Uncharacterized protein</fullName>
    </submittedName>
</protein>
<sequence length="124" mass="14277">MMAAEPAQATRQLPQHTMTGALPLFSEFADPATVSPKWKVWVGRLENYFVATREKDGEVKSSMLLHFVGDEKYKLFRHLQNTGAHDDYEAAVRALNEHFDPQLNPDFEKFKLRQARQREGESID</sequence>
<name>A0AAV7UUZ9_PLEWA</name>